<keyword evidence="11" id="KW-0012">Acyltransferase</keyword>
<dbReference type="GO" id="GO:0006633">
    <property type="term" value="P:fatty acid biosynthetic process"/>
    <property type="evidence" value="ECO:0007669"/>
    <property type="project" value="UniProtKB-UniRule"/>
</dbReference>
<dbReference type="SUPFAM" id="SSF53659">
    <property type="entry name" value="Isocitrate/Isopropylmalate dehydrogenase-like"/>
    <property type="match status" value="1"/>
</dbReference>
<gene>
    <name evidence="10 11" type="primary">plsX</name>
    <name evidence="11" type="ORF">IAC78_03790</name>
</gene>
<dbReference type="Pfam" id="PF02504">
    <property type="entry name" value="FA_synthesis"/>
    <property type="match status" value="1"/>
</dbReference>
<name>A0A9D9DAK1_9BACL</name>
<evidence type="ECO:0000256" key="1">
    <source>
        <dbReference type="ARBA" id="ARBA00001232"/>
    </source>
</evidence>
<organism evidence="11 12">
    <name type="scientific">Candidatus Scatoplasma merdavium</name>
    <dbReference type="NCBI Taxonomy" id="2840932"/>
    <lineage>
        <taxon>Bacteria</taxon>
        <taxon>Bacillati</taxon>
        <taxon>Bacillota</taxon>
        <taxon>Bacilli</taxon>
        <taxon>Bacillales</taxon>
        <taxon>Candidatus Scatoplasma</taxon>
    </lineage>
</organism>
<dbReference type="AlphaFoldDB" id="A0A9D9DAK1"/>
<proteinExistence type="inferred from homology"/>
<evidence type="ECO:0000256" key="7">
    <source>
        <dbReference type="ARBA" id="ARBA00023264"/>
    </source>
</evidence>
<keyword evidence="2 10" id="KW-0963">Cytoplasm</keyword>
<evidence type="ECO:0000313" key="12">
    <source>
        <dbReference type="Proteomes" id="UP000823629"/>
    </source>
</evidence>
<dbReference type="Gene3D" id="3.40.718.10">
    <property type="entry name" value="Isopropylmalate Dehydrogenase"/>
    <property type="match status" value="1"/>
</dbReference>
<dbReference type="InterPro" id="IPR003664">
    <property type="entry name" value="FA_synthesis"/>
</dbReference>
<evidence type="ECO:0000256" key="9">
    <source>
        <dbReference type="ARBA" id="ARBA00046608"/>
    </source>
</evidence>
<evidence type="ECO:0000256" key="3">
    <source>
        <dbReference type="ARBA" id="ARBA00022516"/>
    </source>
</evidence>
<evidence type="ECO:0000256" key="6">
    <source>
        <dbReference type="ARBA" id="ARBA00023209"/>
    </source>
</evidence>
<evidence type="ECO:0000256" key="2">
    <source>
        <dbReference type="ARBA" id="ARBA00022490"/>
    </source>
</evidence>
<keyword evidence="7 10" id="KW-1208">Phospholipid metabolism</keyword>
<comment type="pathway">
    <text evidence="10">Lipid metabolism; phospholipid metabolism.</text>
</comment>
<keyword evidence="6 10" id="KW-0594">Phospholipid biosynthesis</keyword>
<dbReference type="Proteomes" id="UP000823629">
    <property type="component" value="Unassembled WGS sequence"/>
</dbReference>
<keyword evidence="3 10" id="KW-0444">Lipid biosynthesis</keyword>
<evidence type="ECO:0000256" key="10">
    <source>
        <dbReference type="HAMAP-Rule" id="MF_00019"/>
    </source>
</evidence>
<dbReference type="PANTHER" id="PTHR30100">
    <property type="entry name" value="FATTY ACID/PHOSPHOLIPID SYNTHESIS PROTEIN PLSX"/>
    <property type="match status" value="1"/>
</dbReference>
<dbReference type="EMBL" id="JADING010000108">
    <property type="protein sequence ID" value="MBO8414571.1"/>
    <property type="molecule type" value="Genomic_DNA"/>
</dbReference>
<evidence type="ECO:0000256" key="8">
    <source>
        <dbReference type="ARBA" id="ARBA00024069"/>
    </source>
</evidence>
<dbReference type="EC" id="2.3.1.274" evidence="8 10"/>
<dbReference type="PIRSF" id="PIRSF002465">
    <property type="entry name" value="Phsphlp_syn_PlsX"/>
    <property type="match status" value="1"/>
</dbReference>
<reference evidence="11" key="1">
    <citation type="submission" date="2020-10" db="EMBL/GenBank/DDBJ databases">
        <authorList>
            <person name="Gilroy R."/>
        </authorList>
    </citation>
    <scope>NUCLEOTIDE SEQUENCE</scope>
    <source>
        <strain evidence="11">1748</strain>
    </source>
</reference>
<keyword evidence="4 10" id="KW-0808">Transferase</keyword>
<evidence type="ECO:0000313" key="11">
    <source>
        <dbReference type="EMBL" id="MBO8414571.1"/>
    </source>
</evidence>
<evidence type="ECO:0000256" key="4">
    <source>
        <dbReference type="ARBA" id="ARBA00022679"/>
    </source>
</evidence>
<accession>A0A9D9DAK1</accession>
<dbReference type="GO" id="GO:0043811">
    <property type="term" value="F:phosphate:acyl-[acyl carrier protein] acyltransferase activity"/>
    <property type="evidence" value="ECO:0007669"/>
    <property type="project" value="UniProtKB-UniRule"/>
</dbReference>
<dbReference type="NCBIfam" id="TIGR00182">
    <property type="entry name" value="plsX"/>
    <property type="match status" value="1"/>
</dbReference>
<reference evidence="11" key="2">
    <citation type="journal article" date="2021" name="PeerJ">
        <title>Extensive microbial diversity within the chicken gut microbiome revealed by metagenomics and culture.</title>
        <authorList>
            <person name="Gilroy R."/>
            <person name="Ravi A."/>
            <person name="Getino M."/>
            <person name="Pursley I."/>
            <person name="Horton D.L."/>
            <person name="Alikhan N.F."/>
            <person name="Baker D."/>
            <person name="Gharbi K."/>
            <person name="Hall N."/>
            <person name="Watson M."/>
            <person name="Adriaenssens E.M."/>
            <person name="Foster-Nyarko E."/>
            <person name="Jarju S."/>
            <person name="Secka A."/>
            <person name="Antonio M."/>
            <person name="Oren A."/>
            <person name="Chaudhuri R.R."/>
            <person name="La Ragione R."/>
            <person name="Hildebrand F."/>
            <person name="Pallen M.J."/>
        </authorList>
    </citation>
    <scope>NUCLEOTIDE SEQUENCE</scope>
    <source>
        <strain evidence="11">1748</strain>
    </source>
</reference>
<protein>
    <recommendedName>
        <fullName evidence="8 10">Phosphate acyltransferase</fullName>
        <ecNumber evidence="8 10">2.3.1.274</ecNumber>
    </recommendedName>
    <alternativeName>
        <fullName evidence="10">Acyl-ACP phosphotransacylase</fullName>
    </alternativeName>
    <alternativeName>
        <fullName evidence="10">Acyl-[acyl-carrier-protein]--phosphate acyltransferase</fullName>
    </alternativeName>
    <alternativeName>
        <fullName evidence="10">Phosphate-acyl-ACP acyltransferase</fullName>
    </alternativeName>
</protein>
<evidence type="ECO:0000256" key="5">
    <source>
        <dbReference type="ARBA" id="ARBA00023098"/>
    </source>
</evidence>
<keyword evidence="5 10" id="KW-0443">Lipid metabolism</keyword>
<dbReference type="PANTHER" id="PTHR30100:SF1">
    <property type="entry name" value="PHOSPHATE ACYLTRANSFERASE"/>
    <property type="match status" value="1"/>
</dbReference>
<dbReference type="HAMAP" id="MF_00019">
    <property type="entry name" value="PlsX"/>
    <property type="match status" value="1"/>
</dbReference>
<comment type="subcellular location">
    <subcellularLocation>
        <location evidence="10">Cytoplasm</location>
    </subcellularLocation>
    <text evidence="10">Associated with the membrane possibly through PlsY.</text>
</comment>
<sequence>MIKIALDMMGSDFGAVEFIKGIKMYLAENKEVQFICCGNKEELKELEGLERVEILPTTEIVPMKTDVLKFLRMKDSSMYRALELVKEGTCQGLVTAGSTGGFLAGSTLMLKNVKGVNRAGFCAPFPTAIKGKQTCILDIGASNTNTGEELVTFAKLGSIYAKEILHIASPSVYLLSNGAEEGKGLEETKEAYEILSNQSDVNFLGNVEARDCLDGHHDVIVSTGYPGNIFLKATEGCAMMMNGMIKKAFKRNLLSKIAYLFAKKGFVEMKETMDYRKTGGAILLGINGVAIKTHGNSDAKFFYYSMDLAYRMIKADIVSKIGEAFKDEKR</sequence>
<comment type="caution">
    <text evidence="11">The sequence shown here is derived from an EMBL/GenBank/DDBJ whole genome shotgun (WGS) entry which is preliminary data.</text>
</comment>
<comment type="catalytic activity">
    <reaction evidence="1 10">
        <text>a fatty acyl-[ACP] + phosphate = an acyl phosphate + holo-[ACP]</text>
        <dbReference type="Rhea" id="RHEA:42292"/>
        <dbReference type="Rhea" id="RHEA-COMP:9685"/>
        <dbReference type="Rhea" id="RHEA-COMP:14125"/>
        <dbReference type="ChEBI" id="CHEBI:43474"/>
        <dbReference type="ChEBI" id="CHEBI:59918"/>
        <dbReference type="ChEBI" id="CHEBI:64479"/>
        <dbReference type="ChEBI" id="CHEBI:138651"/>
        <dbReference type="EC" id="2.3.1.274"/>
    </reaction>
</comment>
<comment type="function">
    <text evidence="10">Catalyzes the reversible formation of acyl-phosphate (acyl-PO(4)) from acyl-[acyl-carrier-protein] (acyl-ACP). This enzyme utilizes acyl-ACP as fatty acyl donor, but not acyl-CoA.</text>
</comment>
<dbReference type="GO" id="GO:0005737">
    <property type="term" value="C:cytoplasm"/>
    <property type="evidence" value="ECO:0007669"/>
    <property type="project" value="UniProtKB-SubCell"/>
</dbReference>
<dbReference type="GO" id="GO:0008654">
    <property type="term" value="P:phospholipid biosynthetic process"/>
    <property type="evidence" value="ECO:0007669"/>
    <property type="project" value="UniProtKB-KW"/>
</dbReference>
<comment type="similarity">
    <text evidence="10">Belongs to the PlsX family.</text>
</comment>
<dbReference type="InterPro" id="IPR012281">
    <property type="entry name" value="Phospholipid_synth_PlsX-like"/>
</dbReference>
<comment type="subunit">
    <text evidence="9 10">Homodimer. Probably interacts with PlsY.</text>
</comment>